<evidence type="ECO:0000256" key="1">
    <source>
        <dbReference type="SAM" id="Phobius"/>
    </source>
</evidence>
<organism evidence="2 3">
    <name type="scientific">Bursaphelenchus okinawaensis</name>
    <dbReference type="NCBI Taxonomy" id="465554"/>
    <lineage>
        <taxon>Eukaryota</taxon>
        <taxon>Metazoa</taxon>
        <taxon>Ecdysozoa</taxon>
        <taxon>Nematoda</taxon>
        <taxon>Chromadorea</taxon>
        <taxon>Rhabditida</taxon>
        <taxon>Tylenchina</taxon>
        <taxon>Tylenchomorpha</taxon>
        <taxon>Aphelenchoidea</taxon>
        <taxon>Aphelenchoididae</taxon>
        <taxon>Bursaphelenchus</taxon>
    </lineage>
</organism>
<dbReference type="InterPro" id="IPR031751">
    <property type="entry name" value="DUF4735"/>
</dbReference>
<dbReference type="PANTHER" id="PTHR33539">
    <property type="entry name" value="UPF0764 PROTEIN C16ORF89"/>
    <property type="match status" value="1"/>
</dbReference>
<accession>A0A811LM35</accession>
<dbReference type="GO" id="GO:0005829">
    <property type="term" value="C:cytosol"/>
    <property type="evidence" value="ECO:0007669"/>
    <property type="project" value="TreeGrafter"/>
</dbReference>
<keyword evidence="1" id="KW-1133">Transmembrane helix</keyword>
<dbReference type="EMBL" id="CAJFCW020000006">
    <property type="protein sequence ID" value="CAG9127890.1"/>
    <property type="molecule type" value="Genomic_DNA"/>
</dbReference>
<dbReference type="GO" id="GO:0016020">
    <property type="term" value="C:membrane"/>
    <property type="evidence" value="ECO:0007669"/>
    <property type="project" value="TreeGrafter"/>
</dbReference>
<dbReference type="EMBL" id="CAJFDH010000006">
    <property type="protein sequence ID" value="CAD5230697.1"/>
    <property type="molecule type" value="Genomic_DNA"/>
</dbReference>
<dbReference type="Proteomes" id="UP000783686">
    <property type="component" value="Unassembled WGS sequence"/>
</dbReference>
<name>A0A811LM35_9BILA</name>
<keyword evidence="3" id="KW-1185">Reference proteome</keyword>
<comment type="caution">
    <text evidence="2">The sequence shown here is derived from an EMBL/GenBank/DDBJ whole genome shotgun (WGS) entry which is preliminary data.</text>
</comment>
<evidence type="ECO:0000313" key="2">
    <source>
        <dbReference type="EMBL" id="CAD5230697.1"/>
    </source>
</evidence>
<gene>
    <name evidence="2" type="ORF">BOKJ2_LOCUS14271</name>
</gene>
<dbReference type="Pfam" id="PF15882">
    <property type="entry name" value="DUF4735"/>
    <property type="match status" value="1"/>
</dbReference>
<keyword evidence="1" id="KW-0812">Transmembrane</keyword>
<evidence type="ECO:0000313" key="3">
    <source>
        <dbReference type="Proteomes" id="UP000614601"/>
    </source>
</evidence>
<dbReference type="OrthoDB" id="5949187at2759"/>
<proteinExistence type="predicted"/>
<keyword evidence="1" id="KW-0472">Membrane</keyword>
<dbReference type="AlphaFoldDB" id="A0A811LM35"/>
<dbReference type="PANTHER" id="PTHR33539:SF1">
    <property type="entry name" value="UPF0764 PROTEIN C16ORF89"/>
    <property type="match status" value="1"/>
</dbReference>
<dbReference type="Proteomes" id="UP000614601">
    <property type="component" value="Unassembled WGS sequence"/>
</dbReference>
<sequence>MNRDPDGLEQVNFLIERFAFDFQPYRKLDERWRWHDKEHVELNAVNGWLNKYDKVGYYACFLQLSNCSISEQCQSLLTEKGRISSNAVKQLLLIAGAKAKNCDKKLEKVLKFAPPGPKVTPSNLNDLTAELCTNLFDETSRIRKDKKKLASLEIGAVESLTEQMFVCTMFGFVEFVDINTIELILAWQHPRKGCYTSAKPDPMPKHGIIEPFDQFGDVLHESSRKQDACIDHQTAAAVNALAMVLKTLFDPPPWPDQRINLDNMLQQHLHQIPSEDRFHTFKYVNWVRDANLPDQYRLPRPPPNAWSPDLIAFVCLGFALLAISVCAHHIFSARNHPAGIGPPPKNLKQYYAYAYKKL</sequence>
<protein>
    <submittedName>
        <fullName evidence="2">Uncharacterized protein</fullName>
    </submittedName>
</protein>
<reference evidence="2" key="1">
    <citation type="submission" date="2020-09" db="EMBL/GenBank/DDBJ databases">
        <authorList>
            <person name="Kikuchi T."/>
        </authorList>
    </citation>
    <scope>NUCLEOTIDE SEQUENCE</scope>
    <source>
        <strain evidence="2">SH1</strain>
    </source>
</reference>
<feature type="transmembrane region" description="Helical" evidence="1">
    <location>
        <begin position="310"/>
        <end position="331"/>
    </location>
</feature>